<name>A0A9Y2EV25_9FIRM</name>
<accession>A0A9Y2EV25</accession>
<dbReference type="EMBL" id="CP120678">
    <property type="protein sequence ID" value="WIW70219.1"/>
    <property type="molecule type" value="Genomic_DNA"/>
</dbReference>
<gene>
    <name evidence="4" type="ORF">P3F81_10010</name>
</gene>
<dbReference type="InterPro" id="IPR011611">
    <property type="entry name" value="PfkB_dom"/>
</dbReference>
<evidence type="ECO:0000313" key="4">
    <source>
        <dbReference type="EMBL" id="WIW70219.1"/>
    </source>
</evidence>
<sequence length="303" mass="33384">MQEIALFGTVFIDIKGFSKNKYDPVGRNVGNVQFIHGGVGRNVAEDMGVLGTPVTFVSTVDDTAMGIDVEKRLWEYNINTEYLKKVEQNGMGMFMAILDNNGDLAGSISSPPDFIFFETLLEEKCEEIIKRSSHVALEIDLNQKISRKIVDTANRLKKPIYGLPGNLSVILADKDILMGMECFICNDIEAEKIFDCSFGNDDLDLIKAEVENFANKMEIKSMIVTMGEKGAVYYQKSMAEAVYHKVNPVKMIDSTGAGDSFFSGVVSALVQNKPLEEAVKFGSEVAAYTIQSAESTCVGFNLK</sequence>
<dbReference type="SUPFAM" id="SSF53613">
    <property type="entry name" value="Ribokinase-like"/>
    <property type="match status" value="1"/>
</dbReference>
<feature type="domain" description="Carbohydrate kinase PfkB" evidence="3">
    <location>
        <begin position="1"/>
        <end position="294"/>
    </location>
</feature>
<proteinExistence type="predicted"/>
<keyword evidence="2 4" id="KW-0418">Kinase</keyword>
<evidence type="ECO:0000256" key="2">
    <source>
        <dbReference type="ARBA" id="ARBA00022777"/>
    </source>
</evidence>
<keyword evidence="5" id="KW-1185">Reference proteome</keyword>
<dbReference type="InterPro" id="IPR002173">
    <property type="entry name" value="Carboh/pur_kinase_PfkB_CS"/>
</dbReference>
<protein>
    <submittedName>
        <fullName evidence="4">PfkB family carbohydrate kinase</fullName>
    </submittedName>
</protein>
<dbReference type="GO" id="GO:0016301">
    <property type="term" value="F:kinase activity"/>
    <property type="evidence" value="ECO:0007669"/>
    <property type="project" value="UniProtKB-KW"/>
</dbReference>
<keyword evidence="1" id="KW-0808">Transferase</keyword>
<dbReference type="Gene3D" id="3.40.1190.20">
    <property type="match status" value="1"/>
</dbReference>
<dbReference type="RefSeq" id="WP_147670010.1">
    <property type="nucleotide sequence ID" value="NZ_CP120678.1"/>
</dbReference>
<dbReference type="Proteomes" id="UP001243623">
    <property type="component" value="Chromosome"/>
</dbReference>
<dbReference type="KEGG" id="sgbi:P3F81_10010"/>
<evidence type="ECO:0000259" key="3">
    <source>
        <dbReference type="Pfam" id="PF00294"/>
    </source>
</evidence>
<dbReference type="PANTHER" id="PTHR10584:SF166">
    <property type="entry name" value="RIBOKINASE"/>
    <property type="match status" value="1"/>
</dbReference>
<reference evidence="4" key="1">
    <citation type="submission" date="2023-03" db="EMBL/GenBank/DDBJ databases">
        <title>Selenobaculum gbiensis gen. nov. sp. nov., a new bacterium isolated from the gut microbiota of IBD patient.</title>
        <authorList>
            <person name="Yeo S."/>
            <person name="Park H."/>
            <person name="Huh C.S."/>
        </authorList>
    </citation>
    <scope>NUCLEOTIDE SEQUENCE</scope>
    <source>
        <strain evidence="4">ICN-92133</strain>
    </source>
</reference>
<dbReference type="InterPro" id="IPR029056">
    <property type="entry name" value="Ribokinase-like"/>
</dbReference>
<dbReference type="PROSITE" id="PS00584">
    <property type="entry name" value="PFKB_KINASES_2"/>
    <property type="match status" value="1"/>
</dbReference>
<evidence type="ECO:0000256" key="1">
    <source>
        <dbReference type="ARBA" id="ARBA00022679"/>
    </source>
</evidence>
<dbReference type="PANTHER" id="PTHR10584">
    <property type="entry name" value="SUGAR KINASE"/>
    <property type="match status" value="1"/>
</dbReference>
<evidence type="ECO:0000313" key="5">
    <source>
        <dbReference type="Proteomes" id="UP001243623"/>
    </source>
</evidence>
<dbReference type="Pfam" id="PF00294">
    <property type="entry name" value="PfkB"/>
    <property type="match status" value="1"/>
</dbReference>
<dbReference type="AlphaFoldDB" id="A0A9Y2EV25"/>
<organism evidence="4 5">
    <name type="scientific">Selenobaculum gibii</name>
    <dbReference type="NCBI Taxonomy" id="3054208"/>
    <lineage>
        <taxon>Bacteria</taxon>
        <taxon>Bacillati</taxon>
        <taxon>Bacillota</taxon>
        <taxon>Negativicutes</taxon>
        <taxon>Selenomonadales</taxon>
        <taxon>Selenomonadaceae</taxon>
        <taxon>Selenobaculum</taxon>
    </lineage>
</organism>